<dbReference type="Proteomes" id="UP000095283">
    <property type="component" value="Unplaced"/>
</dbReference>
<sequence length="541" mass="61162">MSVGPGWNIDENILIDLIKGDLGETLNQATIEKKLCDLDLRDIGQPSISNCVNKEAQILIGPTVLQISKYRNTCLPKLRQESQQNGGIIRLFLTDGHNSISALVLENINGINADTPPGTKVLIIGNVPIENNFILLDRKNVTVLGGRVDKLIEKWIIEKNSGQDGRKSKTQAPKWVSFSKVSLCYYYHFSRTILFVKSNAYTRRILLLLTRIFQKDSKVISNLTPNNFKANEVIHAATKKSINDDSQFEQQRKETIEAIEETTTKKFAAPNIPVPLNKHRPTEQKKIKEKISDRTAKKRIEEEEEEVVKKMFLLMGFTRPSAPCTLFDFVANVQTDLVENEQPNNCKMEIHNGPPGALDDIGNLCTIILKRTVYPVELGDTSNNSWNEKKKNVDRLRYKQGKEQQKTKMINNEKAVQRSSFGPVHGVRNDTQRRVMGSSTYCADNFSTIQEDTMKAFLNMRIGNYSPSWNRADRRCSDRHSMSCKEEISTWKVGDQCKAPWTDGGYYLATVVNLGPADMCTVRYNDYGNIGTVPQAVLILL</sequence>
<organism evidence="5 6">
    <name type="scientific">Heterorhabditis bacteriophora</name>
    <name type="common">Entomopathogenic nematode worm</name>
    <dbReference type="NCBI Taxonomy" id="37862"/>
    <lineage>
        <taxon>Eukaryota</taxon>
        <taxon>Metazoa</taxon>
        <taxon>Ecdysozoa</taxon>
        <taxon>Nematoda</taxon>
        <taxon>Chromadorea</taxon>
        <taxon>Rhabditida</taxon>
        <taxon>Rhabditina</taxon>
        <taxon>Rhabditomorpha</taxon>
        <taxon>Strongyloidea</taxon>
        <taxon>Heterorhabditidae</taxon>
        <taxon>Heterorhabditis</taxon>
    </lineage>
</organism>
<dbReference type="AlphaFoldDB" id="A0A1I7WCN3"/>
<feature type="domain" description="Tudor" evidence="4">
    <location>
        <begin position="490"/>
        <end position="541"/>
    </location>
</feature>
<keyword evidence="5" id="KW-1185">Reference proteome</keyword>
<accession>A0A1I7WCN3</accession>
<dbReference type="SUPFAM" id="SSF63748">
    <property type="entry name" value="Tudor/PWWP/MBT"/>
    <property type="match status" value="1"/>
</dbReference>
<dbReference type="Gene3D" id="2.30.30.140">
    <property type="match status" value="1"/>
</dbReference>
<dbReference type="WBParaSite" id="Hba_02482">
    <property type="protein sequence ID" value="Hba_02482"/>
    <property type="gene ID" value="Hba_02482"/>
</dbReference>
<dbReference type="Gene3D" id="2.40.50.770">
    <property type="entry name" value="RecQ-mediated genome instability protein Rmi1, C-terminal domain"/>
    <property type="match status" value="1"/>
</dbReference>
<dbReference type="InterPro" id="IPR013894">
    <property type="entry name" value="RMI1_OB"/>
</dbReference>
<name>A0A1I7WCN3_HETBA</name>
<evidence type="ECO:0000313" key="5">
    <source>
        <dbReference type="Proteomes" id="UP000095283"/>
    </source>
</evidence>
<dbReference type="CDD" id="cd21182">
    <property type="entry name" value="Tudor_SMN_SPF30-like"/>
    <property type="match status" value="1"/>
</dbReference>
<dbReference type="InterPro" id="IPR042470">
    <property type="entry name" value="RMI1_N_C_sf"/>
</dbReference>
<keyword evidence="2" id="KW-0539">Nucleus</keyword>
<feature type="region of interest" description="Disordered" evidence="3">
    <location>
        <begin position="271"/>
        <end position="292"/>
    </location>
</feature>
<evidence type="ECO:0000256" key="2">
    <source>
        <dbReference type="ARBA" id="ARBA00023242"/>
    </source>
</evidence>
<dbReference type="Pfam" id="PF08585">
    <property type="entry name" value="RMI1_N_C"/>
    <property type="match status" value="1"/>
</dbReference>
<evidence type="ECO:0000259" key="4">
    <source>
        <dbReference type="PROSITE" id="PS50304"/>
    </source>
</evidence>
<dbReference type="SMART" id="SM00333">
    <property type="entry name" value="TUDOR"/>
    <property type="match status" value="1"/>
</dbReference>
<dbReference type="InterPro" id="IPR002999">
    <property type="entry name" value="Tudor"/>
</dbReference>
<dbReference type="PROSITE" id="PS50304">
    <property type="entry name" value="TUDOR"/>
    <property type="match status" value="1"/>
</dbReference>
<evidence type="ECO:0000256" key="3">
    <source>
        <dbReference type="SAM" id="MobiDB-lite"/>
    </source>
</evidence>
<evidence type="ECO:0000313" key="6">
    <source>
        <dbReference type="WBParaSite" id="Hba_02482"/>
    </source>
</evidence>
<protein>
    <submittedName>
        <fullName evidence="6">Tudor domain-containing protein</fullName>
    </submittedName>
</protein>
<dbReference type="PANTHER" id="PTHR13681:SF24">
    <property type="entry name" value="TUDOR DOMAIN-CONTAINING PROTEIN 3"/>
    <property type="match status" value="1"/>
</dbReference>
<dbReference type="PANTHER" id="PTHR13681">
    <property type="entry name" value="SURVIVAL OF MOTOR NEURON-RELATED-SPLICING FACTOR 30-RELATED"/>
    <property type="match status" value="1"/>
</dbReference>
<evidence type="ECO:0000256" key="1">
    <source>
        <dbReference type="ARBA" id="ARBA00004123"/>
    </source>
</evidence>
<dbReference type="GO" id="GO:0005634">
    <property type="term" value="C:nucleus"/>
    <property type="evidence" value="ECO:0007669"/>
    <property type="project" value="UniProtKB-SubCell"/>
</dbReference>
<feature type="compositionally biased region" description="Basic and acidic residues" evidence="3">
    <location>
        <begin position="280"/>
        <end position="292"/>
    </location>
</feature>
<comment type="subcellular location">
    <subcellularLocation>
        <location evidence="1">Nucleus</location>
    </subcellularLocation>
</comment>
<reference evidence="6" key="1">
    <citation type="submission" date="2016-11" db="UniProtKB">
        <authorList>
            <consortium name="WormBaseParasite"/>
        </authorList>
    </citation>
    <scope>IDENTIFICATION</scope>
</reference>
<dbReference type="SMART" id="SM01161">
    <property type="entry name" value="DUF1767"/>
    <property type="match status" value="1"/>
</dbReference>
<proteinExistence type="predicted"/>